<accession>A0ABT4UF59</accession>
<feature type="transmembrane region" description="Helical" evidence="1">
    <location>
        <begin position="262"/>
        <end position="281"/>
    </location>
</feature>
<feature type="transmembrane region" description="Helical" evidence="1">
    <location>
        <begin position="126"/>
        <end position="145"/>
    </location>
</feature>
<feature type="domain" description="DUF2157" evidence="2">
    <location>
        <begin position="19"/>
        <end position="150"/>
    </location>
</feature>
<keyword evidence="4" id="KW-1185">Reference proteome</keyword>
<feature type="transmembrane region" description="Helical" evidence="1">
    <location>
        <begin position="65"/>
        <end position="86"/>
    </location>
</feature>
<sequence length="321" mass="36678">MLDKTFLEVIRKRQLLPEDELTATAEKLTGRPVFIRNDLNWLLYGGILALTSGIGMLLYKNIDTLGHSILILLTAASALLCLYFGIKNQPEDNINKNHPTDYLILGGSILLVSFIAYWQYQYNIFGTRYGLATFIPMIMLFAIAYKTNHKGVLSMAIINLCAWLGISVTSRYMVMQLNFDNDNITIAGVLLGIALGAYGRYSAIKKWQSHFSFTYENFGFHILFLSLLRAIVQYEFVFLLWALLLGAFAFMQHRFAIKEQSFYKLFFIALYSYIANVLVIFRILDFLDFSYEGITLFLIVQIALAIAVGAYLYSTHKKMKQ</sequence>
<feature type="transmembrane region" description="Helical" evidence="1">
    <location>
        <begin position="293"/>
        <end position="313"/>
    </location>
</feature>
<dbReference type="RefSeq" id="WP_407029772.1">
    <property type="nucleotide sequence ID" value="NZ_JAQGEF010000001.1"/>
</dbReference>
<evidence type="ECO:0000313" key="3">
    <source>
        <dbReference type="EMBL" id="MDA3613441.1"/>
    </source>
</evidence>
<dbReference type="InterPro" id="IPR018677">
    <property type="entry name" value="DUF2157"/>
</dbReference>
<keyword evidence="1" id="KW-0472">Membrane</keyword>
<evidence type="ECO:0000313" key="4">
    <source>
        <dbReference type="Proteomes" id="UP001210231"/>
    </source>
</evidence>
<dbReference type="EMBL" id="JAQGEF010000001">
    <property type="protein sequence ID" value="MDA3613441.1"/>
    <property type="molecule type" value="Genomic_DNA"/>
</dbReference>
<feature type="transmembrane region" description="Helical" evidence="1">
    <location>
        <begin position="152"/>
        <end position="172"/>
    </location>
</feature>
<evidence type="ECO:0000256" key="1">
    <source>
        <dbReference type="SAM" id="Phobius"/>
    </source>
</evidence>
<gene>
    <name evidence="3" type="ORF">O3P16_01365</name>
</gene>
<dbReference type="Proteomes" id="UP001210231">
    <property type="component" value="Unassembled WGS sequence"/>
</dbReference>
<feature type="transmembrane region" description="Helical" evidence="1">
    <location>
        <begin position="102"/>
        <end position="120"/>
    </location>
</feature>
<name>A0ABT4UF59_9BACT</name>
<feature type="transmembrane region" description="Helical" evidence="1">
    <location>
        <begin position="213"/>
        <end position="232"/>
    </location>
</feature>
<feature type="transmembrane region" description="Helical" evidence="1">
    <location>
        <begin position="238"/>
        <end position="255"/>
    </location>
</feature>
<reference evidence="3 4" key="1">
    <citation type="submission" date="2022-12" db="EMBL/GenBank/DDBJ databases">
        <title>Chitinophagaceae gen. sp. nov., a new member of the family Chitinophagaceae, isolated from soil in a chemical factory.</title>
        <authorList>
            <person name="Ke Z."/>
        </authorList>
    </citation>
    <scope>NUCLEOTIDE SEQUENCE [LARGE SCALE GENOMIC DNA]</scope>
    <source>
        <strain evidence="3 4">LY-5</strain>
    </source>
</reference>
<keyword evidence="1" id="KW-1133">Transmembrane helix</keyword>
<dbReference type="Pfam" id="PF09925">
    <property type="entry name" value="DUF2157"/>
    <property type="match status" value="1"/>
</dbReference>
<feature type="transmembrane region" description="Helical" evidence="1">
    <location>
        <begin position="41"/>
        <end position="59"/>
    </location>
</feature>
<organism evidence="3 4">
    <name type="scientific">Polluticaenibacter yanchengensis</name>
    <dbReference type="NCBI Taxonomy" id="3014562"/>
    <lineage>
        <taxon>Bacteria</taxon>
        <taxon>Pseudomonadati</taxon>
        <taxon>Bacteroidota</taxon>
        <taxon>Chitinophagia</taxon>
        <taxon>Chitinophagales</taxon>
        <taxon>Chitinophagaceae</taxon>
        <taxon>Polluticaenibacter</taxon>
    </lineage>
</organism>
<comment type="caution">
    <text evidence="3">The sequence shown here is derived from an EMBL/GenBank/DDBJ whole genome shotgun (WGS) entry which is preliminary data.</text>
</comment>
<keyword evidence="1" id="KW-0812">Transmembrane</keyword>
<proteinExistence type="predicted"/>
<protein>
    <submittedName>
        <fullName evidence="3">DUF2157 domain-containing protein</fullName>
    </submittedName>
</protein>
<feature type="transmembrane region" description="Helical" evidence="1">
    <location>
        <begin position="184"/>
        <end position="201"/>
    </location>
</feature>
<evidence type="ECO:0000259" key="2">
    <source>
        <dbReference type="Pfam" id="PF09925"/>
    </source>
</evidence>